<accession>A0A8T3VJK8</accession>
<keyword evidence="1" id="KW-0472">Membrane</keyword>
<feature type="transmembrane region" description="Helical" evidence="1">
    <location>
        <begin position="44"/>
        <end position="64"/>
    </location>
</feature>
<gene>
    <name evidence="2" type="ORF">E7Z74_08695</name>
</gene>
<dbReference type="InterPro" id="IPR021560">
    <property type="entry name" value="DUF3021"/>
</dbReference>
<name>A0A8T3VJK8_9EURY</name>
<dbReference type="EMBL" id="SUTF01000012">
    <property type="protein sequence ID" value="MBE6511313.1"/>
    <property type="molecule type" value="Genomic_DNA"/>
</dbReference>
<keyword evidence="1" id="KW-1133">Transmembrane helix</keyword>
<dbReference type="Pfam" id="PF11457">
    <property type="entry name" value="DUF3021"/>
    <property type="match status" value="1"/>
</dbReference>
<sequence length="139" mass="15416">MKISDLISRLALGAFVGCFIVSLVESLISLQIGPQIVSFSGVDVIHAFLGSIVIGWGFSLSGVVYENEWPLPAQVIFQMGIGFAVLFSVAIYLGWFPINVGIGPVIEWILVAIIFAAVFWFGFYIYYYLEAREINQKLE</sequence>
<organism evidence="2 3">
    <name type="scientific">Methanobrevibacter millerae</name>
    <dbReference type="NCBI Taxonomy" id="230361"/>
    <lineage>
        <taxon>Archaea</taxon>
        <taxon>Methanobacteriati</taxon>
        <taxon>Methanobacteriota</taxon>
        <taxon>Methanomada group</taxon>
        <taxon>Methanobacteria</taxon>
        <taxon>Methanobacteriales</taxon>
        <taxon>Methanobacteriaceae</taxon>
        <taxon>Methanobrevibacter</taxon>
    </lineage>
</organism>
<evidence type="ECO:0000313" key="2">
    <source>
        <dbReference type="EMBL" id="MBE6511313.1"/>
    </source>
</evidence>
<evidence type="ECO:0000313" key="3">
    <source>
        <dbReference type="Proteomes" id="UP000713479"/>
    </source>
</evidence>
<reference evidence="2" key="1">
    <citation type="submission" date="2019-04" db="EMBL/GenBank/DDBJ databases">
        <title>Evolution of Biomass-Degrading Anaerobic Consortia Revealed by Metagenomics.</title>
        <authorList>
            <person name="Peng X."/>
        </authorList>
    </citation>
    <scope>NUCLEOTIDE SEQUENCE</scope>
    <source>
        <strain evidence="2">SIG13</strain>
    </source>
</reference>
<comment type="caution">
    <text evidence="2">The sequence shown here is derived from an EMBL/GenBank/DDBJ whole genome shotgun (WGS) entry which is preliminary data.</text>
</comment>
<protein>
    <submittedName>
        <fullName evidence="2">DUF3021 domain-containing protein</fullName>
    </submittedName>
</protein>
<feature type="transmembrane region" description="Helical" evidence="1">
    <location>
        <begin position="76"/>
        <end position="96"/>
    </location>
</feature>
<dbReference type="AlphaFoldDB" id="A0A8T3VJK8"/>
<feature type="transmembrane region" description="Helical" evidence="1">
    <location>
        <begin position="108"/>
        <end position="129"/>
    </location>
</feature>
<proteinExistence type="predicted"/>
<keyword evidence="1" id="KW-0812">Transmembrane</keyword>
<evidence type="ECO:0000256" key="1">
    <source>
        <dbReference type="SAM" id="Phobius"/>
    </source>
</evidence>
<dbReference type="Proteomes" id="UP000713479">
    <property type="component" value="Unassembled WGS sequence"/>
</dbReference>
<feature type="transmembrane region" description="Helical" evidence="1">
    <location>
        <begin position="12"/>
        <end position="32"/>
    </location>
</feature>